<comment type="catalytic activity">
    <reaction evidence="5">
        <text>L-glutamyl-tRNA(Gln) + L-glutamine + ATP + H2O = L-glutaminyl-tRNA(Gln) + L-glutamate + ADP + phosphate + H(+)</text>
        <dbReference type="Rhea" id="RHEA:17521"/>
        <dbReference type="Rhea" id="RHEA-COMP:9681"/>
        <dbReference type="Rhea" id="RHEA-COMP:9684"/>
        <dbReference type="ChEBI" id="CHEBI:15377"/>
        <dbReference type="ChEBI" id="CHEBI:15378"/>
        <dbReference type="ChEBI" id="CHEBI:29985"/>
        <dbReference type="ChEBI" id="CHEBI:30616"/>
        <dbReference type="ChEBI" id="CHEBI:43474"/>
        <dbReference type="ChEBI" id="CHEBI:58359"/>
        <dbReference type="ChEBI" id="CHEBI:78520"/>
        <dbReference type="ChEBI" id="CHEBI:78521"/>
        <dbReference type="ChEBI" id="CHEBI:456216"/>
    </reaction>
</comment>
<organism evidence="7 8">
    <name type="scientific">Bugula neritina</name>
    <name type="common">Brown bryozoan</name>
    <name type="synonym">Sertularia neritina</name>
    <dbReference type="NCBI Taxonomy" id="10212"/>
    <lineage>
        <taxon>Eukaryota</taxon>
        <taxon>Metazoa</taxon>
        <taxon>Spiralia</taxon>
        <taxon>Lophotrochozoa</taxon>
        <taxon>Bryozoa</taxon>
        <taxon>Gymnolaemata</taxon>
        <taxon>Cheilostomatida</taxon>
        <taxon>Flustrina</taxon>
        <taxon>Buguloidea</taxon>
        <taxon>Bugulidae</taxon>
        <taxon>Bugula</taxon>
    </lineage>
</organism>
<keyword evidence="4 5" id="KW-0648">Protein biosynthesis</keyword>
<dbReference type="NCBIfam" id="NF004012">
    <property type="entry name" value="PRK05477.1-2"/>
    <property type="match status" value="1"/>
</dbReference>
<evidence type="ECO:0000313" key="8">
    <source>
        <dbReference type="Proteomes" id="UP000593567"/>
    </source>
</evidence>
<name>A0A7J7KRV4_BUGNE</name>
<evidence type="ECO:0000256" key="2">
    <source>
        <dbReference type="ARBA" id="ARBA00022741"/>
    </source>
</evidence>
<dbReference type="GO" id="GO:0070681">
    <property type="term" value="P:glutaminyl-tRNAGln biosynthesis via transamidation"/>
    <property type="evidence" value="ECO:0007669"/>
    <property type="project" value="UniProtKB-UniRule"/>
</dbReference>
<dbReference type="InterPro" id="IPR014746">
    <property type="entry name" value="Gln_synth/guanido_kin_cat_dom"/>
</dbReference>
<dbReference type="GO" id="GO:0032543">
    <property type="term" value="P:mitochondrial translation"/>
    <property type="evidence" value="ECO:0007669"/>
    <property type="project" value="UniProtKB-UniRule"/>
</dbReference>
<proteinExistence type="inferred from homology"/>
<dbReference type="NCBIfam" id="TIGR00133">
    <property type="entry name" value="gatB"/>
    <property type="match status" value="1"/>
</dbReference>
<evidence type="ECO:0000256" key="3">
    <source>
        <dbReference type="ARBA" id="ARBA00022840"/>
    </source>
</evidence>
<comment type="function">
    <text evidence="5">Allows the formation of correctly charged Gln-tRNA(Gln) through the transamidation of misacylated Glu-tRNA(Gln) in the mitochondria. The reaction takes place in the presence of glutamine and ATP through an activated gamma-phospho-Glu-tRNA(Gln).</text>
</comment>
<dbReference type="InterPro" id="IPR017959">
    <property type="entry name" value="Asn/Gln-tRNA_amidoTrfase_suB/E"/>
</dbReference>
<evidence type="ECO:0000313" key="7">
    <source>
        <dbReference type="EMBL" id="KAF6040869.1"/>
    </source>
</evidence>
<dbReference type="HAMAP" id="MF_00121">
    <property type="entry name" value="GatB"/>
    <property type="match status" value="1"/>
</dbReference>
<dbReference type="Proteomes" id="UP000593567">
    <property type="component" value="Unassembled WGS sequence"/>
</dbReference>
<dbReference type="PROSITE" id="PS01234">
    <property type="entry name" value="GATB"/>
    <property type="match status" value="1"/>
</dbReference>
<dbReference type="AlphaFoldDB" id="A0A7J7KRV4"/>
<keyword evidence="2 5" id="KW-0547">Nucleotide-binding</keyword>
<dbReference type="GO" id="GO:0005739">
    <property type="term" value="C:mitochondrion"/>
    <property type="evidence" value="ECO:0007669"/>
    <property type="project" value="UniProtKB-SubCell"/>
</dbReference>
<dbReference type="GO" id="GO:0030956">
    <property type="term" value="C:glutamyl-tRNA(Gln) amidotransferase complex"/>
    <property type="evidence" value="ECO:0007669"/>
    <property type="project" value="UniProtKB-UniRule"/>
</dbReference>
<keyword evidence="1 5" id="KW-0436">Ligase</keyword>
<dbReference type="EMBL" id="VXIV02000095">
    <property type="protein sequence ID" value="KAF6040869.1"/>
    <property type="molecule type" value="Genomic_DNA"/>
</dbReference>
<dbReference type="GO" id="GO:0005524">
    <property type="term" value="F:ATP binding"/>
    <property type="evidence" value="ECO:0007669"/>
    <property type="project" value="UniProtKB-KW"/>
</dbReference>
<keyword evidence="3 5" id="KW-0067">ATP-binding</keyword>
<dbReference type="GO" id="GO:0050567">
    <property type="term" value="F:glutaminyl-tRNA synthase (glutamine-hydrolyzing) activity"/>
    <property type="evidence" value="ECO:0007669"/>
    <property type="project" value="UniProtKB-UniRule"/>
</dbReference>
<dbReference type="OrthoDB" id="1722066at2759"/>
<gene>
    <name evidence="7" type="ORF">EB796_000801</name>
</gene>
<sequence length="457" mass="51082">MRQTLAAVIGLEIHAQINSKSKLFSGASTEYGSSPNSCVSYFDAALPGTLPVLNKYCVKAVVKTALAFGCHVNKVSTFDRKHYFYADMPAGYQITQYRKPIAVGGEIDYIIYVRGRHKKALFHKARLHQIQLEQDSGKSLHDAVNNRSLVDLNRAGIGLMEIVTKPDFTNGEQAAAFVREVQQTLRLINTCTGKMEQGALRVDANVSVHIPGEPYGVRTEVKNLNSLKAVQQAIDYEVERQKNLVLNGVKVENETMSFDTTNRCTVPMRDKERLQDYRFMAEPNLPPIVLQEGHSTSPHMLSIEEIRAQLPELRPLTVQRLLGYGLSAEHVGILMELGLHSTLIEMLSLSSSEPETVSKSMYGFLYDNVLKLAGDLKITEEDLLRKVLVKDLVELWSAVFSGQITLLSSRAAFKKCCKKRDKKSFSLLLNAVMTLSYNRIEPSDAIRGLQSYLHSVM</sequence>
<protein>
    <recommendedName>
        <fullName evidence="5">Glutamyl-tRNA(Gln) amidotransferase subunit B, mitochondrial</fullName>
        <shortName evidence="5">Glu-AdT subunit B</shortName>
        <ecNumber evidence="5">6.3.5.-</ecNumber>
    </recommendedName>
</protein>
<feature type="domain" description="Aspartyl/Glutamyl-tRNA(Gln) amidotransferase subunit B/E catalytic" evidence="6">
    <location>
        <begin position="8"/>
        <end position="292"/>
    </location>
</feature>
<dbReference type="PANTHER" id="PTHR11659">
    <property type="entry name" value="GLUTAMYL-TRNA GLN AMIDOTRANSFERASE SUBUNIT B MITOCHONDRIAL AND PROKARYOTIC PET112-RELATED"/>
    <property type="match status" value="1"/>
</dbReference>
<dbReference type="Pfam" id="PF02934">
    <property type="entry name" value="GatB_N"/>
    <property type="match status" value="1"/>
</dbReference>
<comment type="subcellular location">
    <subcellularLocation>
        <location evidence="5">Mitochondrion</location>
    </subcellularLocation>
</comment>
<dbReference type="InterPro" id="IPR017958">
    <property type="entry name" value="Gln-tRNA_amidoTrfase_suB_CS"/>
</dbReference>
<dbReference type="InterPro" id="IPR004413">
    <property type="entry name" value="GatB"/>
</dbReference>
<keyword evidence="5" id="KW-0496">Mitochondrion</keyword>
<evidence type="ECO:0000259" key="6">
    <source>
        <dbReference type="Pfam" id="PF02934"/>
    </source>
</evidence>
<dbReference type="InterPro" id="IPR006075">
    <property type="entry name" value="Asn/Gln-tRNA_Trfase_suB/E_cat"/>
</dbReference>
<comment type="caution">
    <text evidence="7">The sequence shown here is derived from an EMBL/GenBank/DDBJ whole genome shotgun (WGS) entry which is preliminary data.</text>
</comment>
<keyword evidence="8" id="KW-1185">Reference proteome</keyword>
<evidence type="ECO:0000256" key="5">
    <source>
        <dbReference type="HAMAP-Rule" id="MF_03147"/>
    </source>
</evidence>
<dbReference type="EC" id="6.3.5.-" evidence="5"/>
<evidence type="ECO:0000256" key="4">
    <source>
        <dbReference type="ARBA" id="ARBA00022917"/>
    </source>
</evidence>
<dbReference type="PANTHER" id="PTHR11659:SF0">
    <property type="entry name" value="GLUTAMYL-TRNA(GLN) AMIDOTRANSFERASE SUBUNIT B, MITOCHONDRIAL"/>
    <property type="match status" value="1"/>
</dbReference>
<accession>A0A7J7KRV4</accession>
<comment type="subunit">
    <text evidence="5">Subunit of the heterotrimeric GatCAB amidotransferase (AdT) complex, composed of A, B and C subunits.</text>
</comment>
<reference evidence="7" key="1">
    <citation type="submission" date="2020-06" db="EMBL/GenBank/DDBJ databases">
        <title>Draft genome of Bugula neritina, a colonial animal packing powerful symbionts and potential medicines.</title>
        <authorList>
            <person name="Rayko M."/>
        </authorList>
    </citation>
    <scope>NUCLEOTIDE SEQUENCE [LARGE SCALE GENOMIC DNA]</scope>
    <source>
        <strain evidence="7">Kwan_BN1</strain>
    </source>
</reference>
<evidence type="ECO:0000256" key="1">
    <source>
        <dbReference type="ARBA" id="ARBA00022598"/>
    </source>
</evidence>
<dbReference type="SUPFAM" id="SSF55931">
    <property type="entry name" value="Glutamine synthetase/guanido kinase"/>
    <property type="match status" value="1"/>
</dbReference>
<comment type="similarity">
    <text evidence="5">Belongs to the GatB/GatE family. GatB subfamily.</text>
</comment>